<dbReference type="HOGENOM" id="CLU_1985243_0_0_1"/>
<dbReference type="Proteomes" id="UP000008022">
    <property type="component" value="Unassembled WGS sequence"/>
</dbReference>
<sequence>MLLLPRVAMTTAPGRKATSMRSIRRNSRWNHIRNVRDISVKYPAYPKRIRVRASIRYGYVTFVPFPGNTGCWCGAEVEAEAGAWSNKVSVVIVEGHDKIRVIEMHRWSEYEIMPRHIVMYKPLAYC</sequence>
<dbReference type="EnsemblPlants" id="ORUFI04G32240.1">
    <property type="protein sequence ID" value="ORUFI04G32240.1"/>
    <property type="gene ID" value="ORUFI04G32240"/>
</dbReference>
<evidence type="ECO:0000313" key="2">
    <source>
        <dbReference type="Proteomes" id="UP000008022"/>
    </source>
</evidence>
<dbReference type="Gramene" id="ORUFI04G32240.1">
    <property type="protein sequence ID" value="ORUFI04G32240.1"/>
    <property type="gene ID" value="ORUFI04G32240"/>
</dbReference>
<name>A0A0E0PG38_ORYRU</name>
<dbReference type="AlphaFoldDB" id="A0A0E0PG38"/>
<organism evidence="1 2">
    <name type="scientific">Oryza rufipogon</name>
    <name type="common">Brownbeard rice</name>
    <name type="synonym">Asian wild rice</name>
    <dbReference type="NCBI Taxonomy" id="4529"/>
    <lineage>
        <taxon>Eukaryota</taxon>
        <taxon>Viridiplantae</taxon>
        <taxon>Streptophyta</taxon>
        <taxon>Embryophyta</taxon>
        <taxon>Tracheophyta</taxon>
        <taxon>Spermatophyta</taxon>
        <taxon>Magnoliopsida</taxon>
        <taxon>Liliopsida</taxon>
        <taxon>Poales</taxon>
        <taxon>Poaceae</taxon>
        <taxon>BOP clade</taxon>
        <taxon>Oryzoideae</taxon>
        <taxon>Oryzeae</taxon>
        <taxon>Oryzinae</taxon>
        <taxon>Oryza</taxon>
    </lineage>
</organism>
<reference evidence="1" key="2">
    <citation type="submission" date="2015-06" db="UniProtKB">
        <authorList>
            <consortium name="EnsemblPlants"/>
        </authorList>
    </citation>
    <scope>IDENTIFICATION</scope>
</reference>
<keyword evidence="2" id="KW-1185">Reference proteome</keyword>
<protein>
    <submittedName>
        <fullName evidence="1">Uncharacterized protein</fullName>
    </submittedName>
</protein>
<evidence type="ECO:0000313" key="1">
    <source>
        <dbReference type="EnsemblPlants" id="ORUFI04G32240.1"/>
    </source>
</evidence>
<reference evidence="2" key="1">
    <citation type="submission" date="2013-06" db="EMBL/GenBank/DDBJ databases">
        <authorList>
            <person name="Zhao Q."/>
        </authorList>
    </citation>
    <scope>NUCLEOTIDE SEQUENCE</scope>
    <source>
        <strain evidence="2">cv. W1943</strain>
    </source>
</reference>
<proteinExistence type="predicted"/>
<accession>A0A0E0PG38</accession>